<evidence type="ECO:0000256" key="1">
    <source>
        <dbReference type="ARBA" id="ARBA00004651"/>
    </source>
</evidence>
<feature type="transmembrane region" description="Helical" evidence="12">
    <location>
        <begin position="6"/>
        <end position="24"/>
    </location>
</feature>
<dbReference type="InterPro" id="IPR024194">
    <property type="entry name" value="Ac/AlaTfrase_AlgI/DltB"/>
</dbReference>
<name>A0A1N7JB05_9GAMM</name>
<feature type="transmembrane region" description="Helical" evidence="12">
    <location>
        <begin position="355"/>
        <end position="378"/>
    </location>
</feature>
<organism evidence="13 14">
    <name type="scientific">Neptunomonas antarctica</name>
    <dbReference type="NCBI Taxonomy" id="619304"/>
    <lineage>
        <taxon>Bacteria</taxon>
        <taxon>Pseudomonadati</taxon>
        <taxon>Pseudomonadota</taxon>
        <taxon>Gammaproteobacteria</taxon>
        <taxon>Oceanospirillales</taxon>
        <taxon>Oceanospirillaceae</taxon>
        <taxon>Neptunomonas</taxon>
    </lineage>
</organism>
<evidence type="ECO:0000256" key="7">
    <source>
        <dbReference type="ARBA" id="ARBA00022841"/>
    </source>
</evidence>
<dbReference type="InterPro" id="IPR028362">
    <property type="entry name" value="AlgI"/>
</dbReference>
<feature type="transmembrane region" description="Helical" evidence="12">
    <location>
        <begin position="115"/>
        <end position="133"/>
    </location>
</feature>
<gene>
    <name evidence="13" type="ORF">SAMN05421760_101870</name>
</gene>
<dbReference type="RefSeq" id="WP_054343013.1">
    <property type="nucleotide sequence ID" value="NZ_FTOE01000001.1"/>
</dbReference>
<sequence length="517" mass="58804">MLFNSAEFIFVFFPIVLFGFFWIANRFGNESAILWLVLSSLFFYGWWDPSYLLIILSSMVCNYQLGRYIYNLKSKWLLTAGVAGNLFVLGYFKYAGFLVFNLAWLTNSDWSIENIVLPLAISFFTFQQIAYLVDSYKQVTEEYRFIHYALFVTFFPQLIAGPIVHHKEMLPQFQSDNAFRISATHIAIGISIFAIGLFKKTVIADGMADYANPMFNAADAGSAPDLLLAWSGILAYTFQIYFDFSGYSDMALGLARMFGIILPLNFYSPYKARSISEFWRRWHITLSRFLRDYIYIPLGGNRKGQGYRYLFLITTMLLGGLWHGAGWNFVIWGALHGGYLAVHQGWRLVSERHTWLQLHASVAWLITMLAVIVAWGFFRATSFDGALSILQGMLGLNGVSIPMAILARLGETGIMLQSWGITGYHGGASHLVTAWIYCLLLIPVVVCLPTVQDLFRHHRASLTNTEETTGTGFWIAPQFIRKLAWQPALIWASYSSLLFIIGLMTLGQVSDFLYFQF</sequence>
<evidence type="ECO:0000256" key="11">
    <source>
        <dbReference type="PIRNR" id="PIRNR016636"/>
    </source>
</evidence>
<feature type="transmembrane region" description="Helical" evidence="12">
    <location>
        <begin position="427"/>
        <end position="451"/>
    </location>
</feature>
<evidence type="ECO:0000256" key="10">
    <source>
        <dbReference type="ARBA" id="ARBA00023315"/>
    </source>
</evidence>
<feature type="transmembrane region" description="Helical" evidence="12">
    <location>
        <begin position="31"/>
        <end position="47"/>
    </location>
</feature>
<accession>A0A1N7JB05</accession>
<dbReference type="PIRSF" id="PIRSF500217">
    <property type="entry name" value="AlgI"/>
    <property type="match status" value="1"/>
</dbReference>
<comment type="similarity">
    <text evidence="3 11">Belongs to the membrane-bound acyltransferase family.</text>
</comment>
<evidence type="ECO:0000256" key="8">
    <source>
        <dbReference type="ARBA" id="ARBA00022989"/>
    </source>
</evidence>
<dbReference type="InterPro" id="IPR004299">
    <property type="entry name" value="MBOAT_fam"/>
</dbReference>
<keyword evidence="9 11" id="KW-0472">Membrane</keyword>
<feature type="transmembrane region" description="Helical" evidence="12">
    <location>
        <begin position="145"/>
        <end position="165"/>
    </location>
</feature>
<dbReference type="AlphaFoldDB" id="A0A1N7JB05"/>
<keyword evidence="11" id="KW-0997">Cell inner membrane</keyword>
<feature type="transmembrane region" description="Helical" evidence="12">
    <location>
        <begin position="177"/>
        <end position="198"/>
    </location>
</feature>
<feature type="transmembrane region" description="Helical" evidence="12">
    <location>
        <begin position="309"/>
        <end position="335"/>
    </location>
</feature>
<dbReference type="OrthoDB" id="139172at2"/>
<evidence type="ECO:0000256" key="6">
    <source>
        <dbReference type="ARBA" id="ARBA00022692"/>
    </source>
</evidence>
<dbReference type="PANTHER" id="PTHR13285">
    <property type="entry name" value="ACYLTRANSFERASE"/>
    <property type="match status" value="1"/>
</dbReference>
<keyword evidence="8 12" id="KW-1133">Transmembrane helix</keyword>
<evidence type="ECO:0000256" key="2">
    <source>
        <dbReference type="ARBA" id="ARBA00005182"/>
    </source>
</evidence>
<comment type="subcellular location">
    <subcellularLocation>
        <location evidence="11">Cell inner membrane</location>
    </subcellularLocation>
    <subcellularLocation>
        <location evidence="1">Cell membrane</location>
        <topology evidence="1">Multi-pass membrane protein</topology>
    </subcellularLocation>
</comment>
<keyword evidence="7 11" id="KW-0016">Alginate biosynthesis</keyword>
<evidence type="ECO:0000256" key="9">
    <source>
        <dbReference type="ARBA" id="ARBA00023136"/>
    </source>
</evidence>
<keyword evidence="10 11" id="KW-0012">Acyltransferase</keyword>
<dbReference type="GO" id="GO:0016746">
    <property type="term" value="F:acyltransferase activity"/>
    <property type="evidence" value="ECO:0007669"/>
    <property type="project" value="UniProtKB-KW"/>
</dbReference>
<dbReference type="UniPathway" id="UPA00286"/>
<dbReference type="PANTHER" id="PTHR13285:SF23">
    <property type="entry name" value="TEICHOIC ACID D-ALANYLTRANSFERASE"/>
    <property type="match status" value="1"/>
</dbReference>
<protein>
    <recommendedName>
        <fullName evidence="11">Probable alginate O-acetylase</fullName>
        <ecNumber evidence="11">2.3.1.-</ecNumber>
    </recommendedName>
</protein>
<evidence type="ECO:0000256" key="5">
    <source>
        <dbReference type="ARBA" id="ARBA00022679"/>
    </source>
</evidence>
<keyword evidence="5 11" id="KW-0808">Transferase</keyword>
<feature type="transmembrane region" description="Helical" evidence="12">
    <location>
        <begin position="226"/>
        <end position="244"/>
    </location>
</feature>
<dbReference type="GO" id="GO:0042121">
    <property type="term" value="P:alginic acid biosynthetic process"/>
    <property type="evidence" value="ECO:0007669"/>
    <property type="project" value="UniProtKB-UniRule"/>
</dbReference>
<feature type="transmembrane region" description="Helical" evidence="12">
    <location>
        <begin position="385"/>
        <end position="407"/>
    </location>
</feature>
<keyword evidence="14" id="KW-1185">Reference proteome</keyword>
<evidence type="ECO:0000256" key="3">
    <source>
        <dbReference type="ARBA" id="ARBA00010323"/>
    </source>
</evidence>
<dbReference type="STRING" id="619304.SAMN05421760_101870"/>
<dbReference type="EC" id="2.3.1.-" evidence="11"/>
<feature type="transmembrane region" description="Helical" evidence="12">
    <location>
        <begin position="488"/>
        <end position="509"/>
    </location>
</feature>
<dbReference type="PIRSF" id="PIRSF016636">
    <property type="entry name" value="AlgI_DltB"/>
    <property type="match status" value="1"/>
</dbReference>
<comment type="pathway">
    <text evidence="2 11">Glycan biosynthesis; alginate biosynthesis.</text>
</comment>
<keyword evidence="4 11" id="KW-1003">Cell membrane</keyword>
<feature type="transmembrane region" description="Helical" evidence="12">
    <location>
        <begin position="82"/>
        <end position="103"/>
    </location>
</feature>
<evidence type="ECO:0000313" key="14">
    <source>
        <dbReference type="Proteomes" id="UP000185999"/>
    </source>
</evidence>
<evidence type="ECO:0000256" key="12">
    <source>
        <dbReference type="SAM" id="Phobius"/>
    </source>
</evidence>
<proteinExistence type="inferred from homology"/>
<dbReference type="GO" id="GO:0005886">
    <property type="term" value="C:plasma membrane"/>
    <property type="evidence" value="ECO:0007669"/>
    <property type="project" value="UniProtKB-SubCell"/>
</dbReference>
<evidence type="ECO:0000256" key="4">
    <source>
        <dbReference type="ARBA" id="ARBA00022475"/>
    </source>
</evidence>
<dbReference type="Proteomes" id="UP000185999">
    <property type="component" value="Unassembled WGS sequence"/>
</dbReference>
<reference evidence="14" key="1">
    <citation type="submission" date="2017-01" db="EMBL/GenBank/DDBJ databases">
        <authorList>
            <person name="Varghese N."/>
            <person name="Submissions S."/>
        </authorList>
    </citation>
    <scope>NUCLEOTIDE SEQUENCE [LARGE SCALE GENOMIC DNA]</scope>
    <source>
        <strain evidence="14">DSM 22306</strain>
    </source>
</reference>
<evidence type="ECO:0000313" key="13">
    <source>
        <dbReference type="EMBL" id="SIS46437.1"/>
    </source>
</evidence>
<dbReference type="InterPro" id="IPR051085">
    <property type="entry name" value="MB_O-acyltransferase"/>
</dbReference>
<dbReference type="Pfam" id="PF03062">
    <property type="entry name" value="MBOAT"/>
    <property type="match status" value="1"/>
</dbReference>
<feature type="transmembrane region" description="Helical" evidence="12">
    <location>
        <begin position="250"/>
        <end position="270"/>
    </location>
</feature>
<dbReference type="EMBL" id="FTOE01000001">
    <property type="protein sequence ID" value="SIS46437.1"/>
    <property type="molecule type" value="Genomic_DNA"/>
</dbReference>
<keyword evidence="6 11" id="KW-0812">Transmembrane</keyword>